<keyword evidence="6" id="KW-1185">Reference proteome</keyword>
<comment type="function">
    <text evidence="2">May play the central regulatory role in sporulation. It may be an element of the effector pathway responsible for the activation of sporulation genes in response to nutritional stress. Spo0A may act in concert with spo0H (a sigma factor) to control the expression of some genes that are critical to the sporulation process.</text>
</comment>
<evidence type="ECO:0000313" key="6">
    <source>
        <dbReference type="Proteomes" id="UP000563151"/>
    </source>
</evidence>
<dbReference type="EMBL" id="JAAZWO010000006">
    <property type="protein sequence ID" value="MBC2397427.1"/>
    <property type="molecule type" value="Genomic_DNA"/>
</dbReference>
<name>A0A923E6I8_CLOTT</name>
<reference evidence="5 6" key="1">
    <citation type="submission" date="2020-04" db="EMBL/GenBank/DDBJ databases">
        <title>Genomic insights into acetone-butanol-ethanol (ABE) fermentation by sequencing solventogenic clostridia strains.</title>
        <authorList>
            <person name="Brown S."/>
        </authorList>
    </citation>
    <scope>NUCLEOTIDE SEQUENCE [LARGE SCALE GENOMIC DNA]</scope>
    <source>
        <strain evidence="5 6">DJ011</strain>
    </source>
</reference>
<sequence>MTEKEYIAAYSGSSEALLLLEKQGFDLVLLDLMLAGLSGETVLEHIRKKSAPPIIGVSAKTDMDSKVNGTKHSV</sequence>
<dbReference type="InterPro" id="IPR011006">
    <property type="entry name" value="CheY-like_superfamily"/>
</dbReference>
<evidence type="ECO:0000313" key="5">
    <source>
        <dbReference type="EMBL" id="MBC2397427.1"/>
    </source>
</evidence>
<evidence type="ECO:0000256" key="1">
    <source>
        <dbReference type="ARBA" id="ARBA00018672"/>
    </source>
</evidence>
<evidence type="ECO:0000256" key="3">
    <source>
        <dbReference type="PROSITE-ProRule" id="PRU00169"/>
    </source>
</evidence>
<organism evidence="5 6">
    <name type="scientific">Clostridium tetanomorphum</name>
    <dbReference type="NCBI Taxonomy" id="1553"/>
    <lineage>
        <taxon>Bacteria</taxon>
        <taxon>Bacillati</taxon>
        <taxon>Bacillota</taxon>
        <taxon>Clostridia</taxon>
        <taxon>Eubacteriales</taxon>
        <taxon>Clostridiaceae</taxon>
        <taxon>Clostridium</taxon>
    </lineage>
</organism>
<dbReference type="Proteomes" id="UP000563151">
    <property type="component" value="Unassembled WGS sequence"/>
</dbReference>
<proteinExistence type="predicted"/>
<accession>A0A923E6I8</accession>
<dbReference type="InterPro" id="IPR001789">
    <property type="entry name" value="Sig_transdc_resp-reg_receiver"/>
</dbReference>
<protein>
    <recommendedName>
        <fullName evidence="1">Stage 0 sporulation protein A homolog</fullName>
    </recommendedName>
</protein>
<feature type="domain" description="Response regulatory" evidence="4">
    <location>
        <begin position="1"/>
        <end position="74"/>
    </location>
</feature>
<dbReference type="Gene3D" id="3.40.50.2300">
    <property type="match status" value="1"/>
</dbReference>
<dbReference type="PROSITE" id="PS50110">
    <property type="entry name" value="RESPONSE_REGULATORY"/>
    <property type="match status" value="1"/>
</dbReference>
<feature type="modified residue" description="4-aspartylphosphate" evidence="3">
    <location>
        <position position="31"/>
    </location>
</feature>
<evidence type="ECO:0000256" key="2">
    <source>
        <dbReference type="ARBA" id="ARBA00024867"/>
    </source>
</evidence>
<dbReference type="AlphaFoldDB" id="A0A923E6I8"/>
<gene>
    <name evidence="5" type="ORF">HGG79_06520</name>
</gene>
<keyword evidence="3" id="KW-0597">Phosphoprotein</keyword>
<dbReference type="SUPFAM" id="SSF52172">
    <property type="entry name" value="CheY-like"/>
    <property type="match status" value="1"/>
</dbReference>
<dbReference type="Pfam" id="PF00072">
    <property type="entry name" value="Response_reg"/>
    <property type="match status" value="1"/>
</dbReference>
<dbReference type="GO" id="GO:0000160">
    <property type="term" value="P:phosphorelay signal transduction system"/>
    <property type="evidence" value="ECO:0007669"/>
    <property type="project" value="InterPro"/>
</dbReference>
<evidence type="ECO:0000259" key="4">
    <source>
        <dbReference type="PROSITE" id="PS50110"/>
    </source>
</evidence>
<comment type="caution">
    <text evidence="5">The sequence shown here is derived from an EMBL/GenBank/DDBJ whole genome shotgun (WGS) entry which is preliminary data.</text>
</comment>